<feature type="domain" description="NB-ARC" evidence="1">
    <location>
        <begin position="8"/>
        <end position="168"/>
    </location>
</feature>
<dbReference type="Pfam" id="PF00931">
    <property type="entry name" value="NB-ARC"/>
    <property type="match status" value="1"/>
</dbReference>
<dbReference type="PANTHER" id="PTHR11017">
    <property type="entry name" value="LEUCINE-RICH REPEAT-CONTAINING PROTEIN"/>
    <property type="match status" value="1"/>
</dbReference>
<sequence>MAHVESLLCTGSADVRIIGIWGMGGIGKTTIAEAIYTKVSSQYEGCYFAANVRENWEYSRKNELRTKLLAGVLGDQNLDISTPTISSTFVVGRLRRKKLLIVLDDISDSKQIEYLVGEKDWFGPGSRIIVTTRNKEVFNSGVDELYQVKVLNSHESLKLFSLNAFQQDHPMREYQHLSDRAVDYAKG</sequence>
<dbReference type="PANTHER" id="PTHR11017:SF479">
    <property type="entry name" value="DISEASE RESISTANCE PROTEIN (TIR-NBS-LRR CLASS) FAMILY"/>
    <property type="match status" value="1"/>
</dbReference>
<dbReference type="InterPro" id="IPR027417">
    <property type="entry name" value="P-loop_NTPase"/>
</dbReference>
<dbReference type="InterPro" id="IPR002182">
    <property type="entry name" value="NB-ARC"/>
</dbReference>
<evidence type="ECO:0000259" key="1">
    <source>
        <dbReference type="Pfam" id="PF00931"/>
    </source>
</evidence>
<dbReference type="AlphaFoldDB" id="A0A392P6R6"/>
<keyword evidence="3" id="KW-1185">Reference proteome</keyword>
<dbReference type="EMBL" id="LXQA010066510">
    <property type="protein sequence ID" value="MCI07748.1"/>
    <property type="molecule type" value="Genomic_DNA"/>
</dbReference>
<comment type="caution">
    <text evidence="2">The sequence shown here is derived from an EMBL/GenBank/DDBJ whole genome shotgun (WGS) entry which is preliminary data.</text>
</comment>
<organism evidence="2 3">
    <name type="scientific">Trifolium medium</name>
    <dbReference type="NCBI Taxonomy" id="97028"/>
    <lineage>
        <taxon>Eukaryota</taxon>
        <taxon>Viridiplantae</taxon>
        <taxon>Streptophyta</taxon>
        <taxon>Embryophyta</taxon>
        <taxon>Tracheophyta</taxon>
        <taxon>Spermatophyta</taxon>
        <taxon>Magnoliopsida</taxon>
        <taxon>eudicotyledons</taxon>
        <taxon>Gunneridae</taxon>
        <taxon>Pentapetalae</taxon>
        <taxon>rosids</taxon>
        <taxon>fabids</taxon>
        <taxon>Fabales</taxon>
        <taxon>Fabaceae</taxon>
        <taxon>Papilionoideae</taxon>
        <taxon>50 kb inversion clade</taxon>
        <taxon>NPAAA clade</taxon>
        <taxon>Hologalegina</taxon>
        <taxon>IRL clade</taxon>
        <taxon>Trifolieae</taxon>
        <taxon>Trifolium</taxon>
    </lineage>
</organism>
<feature type="non-terminal residue" evidence="2">
    <location>
        <position position="187"/>
    </location>
</feature>
<dbReference type="SUPFAM" id="SSF52540">
    <property type="entry name" value="P-loop containing nucleoside triphosphate hydrolases"/>
    <property type="match status" value="1"/>
</dbReference>
<dbReference type="Gene3D" id="3.40.50.300">
    <property type="entry name" value="P-loop containing nucleotide triphosphate hydrolases"/>
    <property type="match status" value="1"/>
</dbReference>
<protein>
    <submittedName>
        <fullName evidence="2">Disease resistance protein (TIR-NBS-LRR class)</fullName>
    </submittedName>
</protein>
<evidence type="ECO:0000313" key="2">
    <source>
        <dbReference type="EMBL" id="MCI07748.1"/>
    </source>
</evidence>
<reference evidence="2 3" key="1">
    <citation type="journal article" date="2018" name="Front. Plant Sci.">
        <title>Red Clover (Trifolium pratense) and Zigzag Clover (T. medium) - A Picture of Genomic Similarities and Differences.</title>
        <authorList>
            <person name="Dluhosova J."/>
            <person name="Istvanek J."/>
            <person name="Nedelnik J."/>
            <person name="Repkova J."/>
        </authorList>
    </citation>
    <scope>NUCLEOTIDE SEQUENCE [LARGE SCALE GENOMIC DNA]</scope>
    <source>
        <strain evidence="3">cv. 10/8</strain>
        <tissue evidence="2">Leaf</tissue>
    </source>
</reference>
<evidence type="ECO:0000313" key="3">
    <source>
        <dbReference type="Proteomes" id="UP000265520"/>
    </source>
</evidence>
<accession>A0A392P6R6</accession>
<dbReference type="InterPro" id="IPR044974">
    <property type="entry name" value="Disease_R_plants"/>
</dbReference>
<dbReference type="Proteomes" id="UP000265520">
    <property type="component" value="Unassembled WGS sequence"/>
</dbReference>
<dbReference type="GO" id="GO:0006952">
    <property type="term" value="P:defense response"/>
    <property type="evidence" value="ECO:0007669"/>
    <property type="project" value="InterPro"/>
</dbReference>
<dbReference type="GO" id="GO:0043531">
    <property type="term" value="F:ADP binding"/>
    <property type="evidence" value="ECO:0007669"/>
    <property type="project" value="InterPro"/>
</dbReference>
<dbReference type="PRINTS" id="PR00364">
    <property type="entry name" value="DISEASERSIST"/>
</dbReference>
<proteinExistence type="predicted"/>
<name>A0A392P6R6_9FABA</name>